<feature type="transmembrane region" description="Helical" evidence="1">
    <location>
        <begin position="92"/>
        <end position="113"/>
    </location>
</feature>
<keyword evidence="1" id="KW-0472">Membrane</keyword>
<feature type="transmembrane region" description="Helical" evidence="1">
    <location>
        <begin position="55"/>
        <end position="72"/>
    </location>
</feature>
<dbReference type="Proteomes" id="UP001596432">
    <property type="component" value="Unassembled WGS sequence"/>
</dbReference>
<feature type="transmembrane region" description="Helical" evidence="1">
    <location>
        <begin position="196"/>
        <end position="215"/>
    </location>
</feature>
<proteinExistence type="predicted"/>
<dbReference type="AlphaFoldDB" id="A0ABD5Y4L0"/>
<sequence>MSTDQRIGADESGVPGYAALAAGAMVLWVVAEIALRWELVAILADPIGSPRGADMLLVGIGFPLLAGAIAWLGRRRGIEPEDWDYEVSLRSVAAGVGGVVAFFVALLAVVLTITAIQGMPDAGTATPPVEPGAATWVLAALLIVNGLVVPLAEELAWRGVIQTALMDSYGVLAGSAVAATGFVLKHVVVDGGADPIRLASLVILAVIFSALRARWGTASSTVAHLGANLLATGLAVAAL</sequence>
<feature type="transmembrane region" description="Helical" evidence="1">
    <location>
        <begin position="133"/>
        <end position="152"/>
    </location>
</feature>
<keyword evidence="3" id="KW-0378">Hydrolase</keyword>
<evidence type="ECO:0000256" key="1">
    <source>
        <dbReference type="SAM" id="Phobius"/>
    </source>
</evidence>
<protein>
    <submittedName>
        <fullName evidence="3">CPBP family intramembrane glutamic endopeptidase</fullName>
        <ecNumber evidence="3">3.4.-.-</ecNumber>
    </submittedName>
</protein>
<dbReference type="RefSeq" id="WP_274324937.1">
    <property type="nucleotide sequence ID" value="NZ_CP118158.1"/>
</dbReference>
<dbReference type="EMBL" id="JBHTAS010000001">
    <property type="protein sequence ID" value="MFC7139344.1"/>
    <property type="molecule type" value="Genomic_DNA"/>
</dbReference>
<feature type="transmembrane region" description="Helical" evidence="1">
    <location>
        <begin position="164"/>
        <end position="184"/>
    </location>
</feature>
<evidence type="ECO:0000313" key="3">
    <source>
        <dbReference type="EMBL" id="MFC7139344.1"/>
    </source>
</evidence>
<evidence type="ECO:0000313" key="4">
    <source>
        <dbReference type="Proteomes" id="UP001596432"/>
    </source>
</evidence>
<dbReference type="GO" id="GO:0080120">
    <property type="term" value="P:CAAX-box protein maturation"/>
    <property type="evidence" value="ECO:0007669"/>
    <property type="project" value="UniProtKB-ARBA"/>
</dbReference>
<gene>
    <name evidence="3" type="ORF">ACFQMA_05765</name>
</gene>
<accession>A0ABD5Y4L0</accession>
<feature type="domain" description="CAAX prenyl protease 2/Lysostaphin resistance protein A-like" evidence="2">
    <location>
        <begin position="137"/>
        <end position="230"/>
    </location>
</feature>
<dbReference type="EC" id="3.4.-.-" evidence="3"/>
<keyword evidence="1" id="KW-0812">Transmembrane</keyword>
<dbReference type="Pfam" id="PF02517">
    <property type="entry name" value="Rce1-like"/>
    <property type="match status" value="1"/>
</dbReference>
<reference evidence="3 4" key="1">
    <citation type="journal article" date="2019" name="Int. J. Syst. Evol. Microbiol.">
        <title>The Global Catalogue of Microorganisms (GCM) 10K type strain sequencing project: providing services to taxonomists for standard genome sequencing and annotation.</title>
        <authorList>
            <consortium name="The Broad Institute Genomics Platform"/>
            <consortium name="The Broad Institute Genome Sequencing Center for Infectious Disease"/>
            <person name="Wu L."/>
            <person name="Ma J."/>
        </authorList>
    </citation>
    <scope>NUCLEOTIDE SEQUENCE [LARGE SCALE GENOMIC DNA]</scope>
    <source>
        <strain evidence="3 4">XZYJT29</strain>
    </source>
</reference>
<keyword evidence="1" id="KW-1133">Transmembrane helix</keyword>
<evidence type="ECO:0000259" key="2">
    <source>
        <dbReference type="Pfam" id="PF02517"/>
    </source>
</evidence>
<dbReference type="InterPro" id="IPR003675">
    <property type="entry name" value="Rce1/LyrA-like_dom"/>
</dbReference>
<keyword evidence="4" id="KW-1185">Reference proteome</keyword>
<dbReference type="GeneID" id="78819598"/>
<name>A0ABD5Y4L0_9EURY</name>
<comment type="caution">
    <text evidence="3">The sequence shown here is derived from an EMBL/GenBank/DDBJ whole genome shotgun (WGS) entry which is preliminary data.</text>
</comment>
<organism evidence="3 4">
    <name type="scientific">Halosimplex aquaticum</name>
    <dbReference type="NCBI Taxonomy" id="3026162"/>
    <lineage>
        <taxon>Archaea</taxon>
        <taxon>Methanobacteriati</taxon>
        <taxon>Methanobacteriota</taxon>
        <taxon>Stenosarchaea group</taxon>
        <taxon>Halobacteria</taxon>
        <taxon>Halobacteriales</taxon>
        <taxon>Haloarculaceae</taxon>
        <taxon>Halosimplex</taxon>
    </lineage>
</organism>
<dbReference type="GO" id="GO:0004175">
    <property type="term" value="F:endopeptidase activity"/>
    <property type="evidence" value="ECO:0007669"/>
    <property type="project" value="UniProtKB-ARBA"/>
</dbReference>
<feature type="transmembrane region" description="Helical" evidence="1">
    <location>
        <begin position="12"/>
        <end position="35"/>
    </location>
</feature>